<dbReference type="EMBL" id="FXTH01000009">
    <property type="protein sequence ID" value="SMO69035.1"/>
    <property type="molecule type" value="Genomic_DNA"/>
</dbReference>
<dbReference type="InterPro" id="IPR003445">
    <property type="entry name" value="Cat_transpt"/>
</dbReference>
<feature type="transmembrane region" description="Helical" evidence="8">
    <location>
        <begin position="457"/>
        <end position="475"/>
    </location>
</feature>
<proteinExistence type="predicted"/>
<sequence>MKLPYRWKQKWVQLLQKWRVFKKDLNLNFRYLQDDIYEIDKVAHPYLRAFTVLLSVLVIASVLIPIGFELTPELVHLNRQIEGWILFGFVANFLLRLALTNDHRNYLKKRWFEGIVSIFSIILLIDIWVSSIGVIAFLSGDAPNPERIFLQFLKGYLLFIVVIKFLQYLPELLDQQKNTARFLVYSFLSLIASGTFLLMLPGATQDSQGLMFINALFTSTSAVCVTGLIVVDTATHFTLFGELVILTLIQLGGIGIVTFATFLFLFISGGLGVGQMNTLKGMVGESNTSLVTSTLKQVVGFTFAVELIGAIGYYISWEVSFPSHGQRILFSIFHAISAFCNAGFSLFTNSLADGANATNLGINITTIILIVLGGLGFTTIWEMIRTKTDRSRWRRRLSIHTRTVLVTTAVLIVIGTAFILAMEWDQTLAGYSWGNKVLVSLFQSVTTRTAGFNTINTGAIGISATLVMLILMFIGGSPASTAGGIKTTTFAVLMRSLVMTIRGYDRMELFKRTVPNRVIFRAMTVILLAASCIGMSTILLSIVEDHAFMDLLFEEISAFATVGLSRGITSDLTPWGKVIIVVSMFLGRVGILTFMVAFASRIDTHDYEYPEETIMVS</sequence>
<feature type="transmembrane region" description="Helical" evidence="8">
    <location>
        <begin position="404"/>
        <end position="422"/>
    </location>
</feature>
<dbReference type="GO" id="GO:0008324">
    <property type="term" value="F:monoatomic cation transmembrane transporter activity"/>
    <property type="evidence" value="ECO:0007669"/>
    <property type="project" value="InterPro"/>
</dbReference>
<feature type="transmembrane region" description="Helical" evidence="8">
    <location>
        <begin position="182"/>
        <end position="203"/>
    </location>
</feature>
<dbReference type="AlphaFoldDB" id="A0A521DBP8"/>
<evidence type="ECO:0000313" key="9">
    <source>
        <dbReference type="EMBL" id="SMO69035.1"/>
    </source>
</evidence>
<keyword evidence="6" id="KW-0406">Ion transport</keyword>
<dbReference type="RefSeq" id="WP_142714722.1">
    <property type="nucleotide sequence ID" value="NZ_FXTH01000009.1"/>
</dbReference>
<keyword evidence="2" id="KW-0813">Transport</keyword>
<dbReference type="Pfam" id="PF02386">
    <property type="entry name" value="TrkH"/>
    <property type="match status" value="1"/>
</dbReference>
<evidence type="ECO:0000256" key="8">
    <source>
        <dbReference type="SAM" id="Phobius"/>
    </source>
</evidence>
<dbReference type="GO" id="GO:0005886">
    <property type="term" value="C:plasma membrane"/>
    <property type="evidence" value="ECO:0007669"/>
    <property type="project" value="UniProtKB-SubCell"/>
</dbReference>
<feature type="transmembrane region" description="Helical" evidence="8">
    <location>
        <begin position="46"/>
        <end position="68"/>
    </location>
</feature>
<dbReference type="OrthoDB" id="9810952at2"/>
<name>A0A521DBP8_9BACT</name>
<dbReference type="InterPro" id="IPR027359">
    <property type="entry name" value="Volt_channel_dom_sf"/>
</dbReference>
<keyword evidence="10" id="KW-1185">Reference proteome</keyword>
<feature type="transmembrane region" description="Helical" evidence="8">
    <location>
        <begin position="209"/>
        <end position="231"/>
    </location>
</feature>
<evidence type="ECO:0000256" key="1">
    <source>
        <dbReference type="ARBA" id="ARBA00004651"/>
    </source>
</evidence>
<keyword evidence="3" id="KW-1003">Cell membrane</keyword>
<feature type="transmembrane region" description="Helical" evidence="8">
    <location>
        <begin position="111"/>
        <end position="136"/>
    </location>
</feature>
<dbReference type="PANTHER" id="PTHR32024:SF1">
    <property type="entry name" value="KTR SYSTEM POTASSIUM UPTAKE PROTEIN B"/>
    <property type="match status" value="1"/>
</dbReference>
<feature type="transmembrane region" description="Helical" evidence="8">
    <location>
        <begin position="298"/>
        <end position="316"/>
    </location>
</feature>
<evidence type="ECO:0000256" key="2">
    <source>
        <dbReference type="ARBA" id="ARBA00022448"/>
    </source>
</evidence>
<dbReference type="Gene3D" id="1.20.120.350">
    <property type="entry name" value="Voltage-gated potassium channels. Chain C"/>
    <property type="match status" value="1"/>
</dbReference>
<evidence type="ECO:0000256" key="5">
    <source>
        <dbReference type="ARBA" id="ARBA00022989"/>
    </source>
</evidence>
<feature type="transmembrane region" description="Helical" evidence="8">
    <location>
        <begin position="578"/>
        <end position="599"/>
    </location>
</feature>
<feature type="transmembrane region" description="Helical" evidence="8">
    <location>
        <begin position="80"/>
        <end position="99"/>
    </location>
</feature>
<gene>
    <name evidence="9" type="ORF">SAMN06265218_109138</name>
</gene>
<keyword evidence="5 8" id="KW-1133">Transmembrane helix</keyword>
<feature type="transmembrane region" description="Helical" evidence="8">
    <location>
        <begin position="360"/>
        <end position="384"/>
    </location>
</feature>
<evidence type="ECO:0000256" key="6">
    <source>
        <dbReference type="ARBA" id="ARBA00023065"/>
    </source>
</evidence>
<evidence type="ECO:0000256" key="7">
    <source>
        <dbReference type="ARBA" id="ARBA00023136"/>
    </source>
</evidence>
<feature type="transmembrane region" description="Helical" evidence="8">
    <location>
        <begin position="243"/>
        <end position="267"/>
    </location>
</feature>
<feature type="transmembrane region" description="Helical" evidence="8">
    <location>
        <begin position="328"/>
        <end position="348"/>
    </location>
</feature>
<feature type="transmembrane region" description="Helical" evidence="8">
    <location>
        <begin position="148"/>
        <end position="170"/>
    </location>
</feature>
<evidence type="ECO:0000256" key="4">
    <source>
        <dbReference type="ARBA" id="ARBA00022692"/>
    </source>
</evidence>
<keyword evidence="4 8" id="KW-0812">Transmembrane</keyword>
<keyword evidence="7 8" id="KW-0472">Membrane</keyword>
<comment type="subcellular location">
    <subcellularLocation>
        <location evidence="1">Cell membrane</location>
        <topology evidence="1">Multi-pass membrane protein</topology>
    </subcellularLocation>
</comment>
<reference evidence="9 10" key="1">
    <citation type="submission" date="2017-05" db="EMBL/GenBank/DDBJ databases">
        <authorList>
            <person name="Varghese N."/>
            <person name="Submissions S."/>
        </authorList>
    </citation>
    <scope>NUCLEOTIDE SEQUENCE [LARGE SCALE GENOMIC DNA]</scope>
    <source>
        <strain evidence="9 10">DSM 21194</strain>
    </source>
</reference>
<feature type="transmembrane region" description="Helical" evidence="8">
    <location>
        <begin position="518"/>
        <end position="543"/>
    </location>
</feature>
<protein>
    <submittedName>
        <fullName evidence="9">Potassium uptake protein, TrkH family</fullName>
    </submittedName>
</protein>
<accession>A0A521DBP8</accession>
<dbReference type="Proteomes" id="UP000317593">
    <property type="component" value="Unassembled WGS sequence"/>
</dbReference>
<dbReference type="PANTHER" id="PTHR32024">
    <property type="entry name" value="TRK SYSTEM POTASSIUM UPTAKE PROTEIN TRKG-RELATED"/>
    <property type="match status" value="1"/>
</dbReference>
<dbReference type="GO" id="GO:0030001">
    <property type="term" value="P:metal ion transport"/>
    <property type="evidence" value="ECO:0007669"/>
    <property type="project" value="UniProtKB-ARBA"/>
</dbReference>
<evidence type="ECO:0000256" key="3">
    <source>
        <dbReference type="ARBA" id="ARBA00022475"/>
    </source>
</evidence>
<evidence type="ECO:0000313" key="10">
    <source>
        <dbReference type="Proteomes" id="UP000317593"/>
    </source>
</evidence>
<organism evidence="9 10">
    <name type="scientific">Fodinibius sediminis</name>
    <dbReference type="NCBI Taxonomy" id="1214077"/>
    <lineage>
        <taxon>Bacteria</taxon>
        <taxon>Pseudomonadati</taxon>
        <taxon>Balneolota</taxon>
        <taxon>Balneolia</taxon>
        <taxon>Balneolales</taxon>
        <taxon>Balneolaceae</taxon>
        <taxon>Fodinibius</taxon>
    </lineage>
</organism>